<proteinExistence type="predicted"/>
<evidence type="ECO:0000313" key="7">
    <source>
        <dbReference type="Proteomes" id="UP000836841"/>
    </source>
</evidence>
<gene>
    <name evidence="6" type="ORF">TAV2_LOCUS4343</name>
</gene>
<accession>A0AAU9RJB0</accession>
<feature type="region of interest" description="Disordered" evidence="4">
    <location>
        <begin position="242"/>
        <end position="277"/>
    </location>
</feature>
<dbReference type="Proteomes" id="UP000836841">
    <property type="component" value="Unassembled WGS sequence"/>
</dbReference>
<evidence type="ECO:0000256" key="5">
    <source>
        <dbReference type="SAM" id="Phobius"/>
    </source>
</evidence>
<evidence type="ECO:0000256" key="2">
    <source>
        <dbReference type="ARBA" id="ARBA00022989"/>
    </source>
</evidence>
<reference evidence="6 7" key="1">
    <citation type="submission" date="2022-03" db="EMBL/GenBank/DDBJ databases">
        <authorList>
            <person name="Nunn A."/>
            <person name="Chopra R."/>
            <person name="Nunn A."/>
            <person name="Contreras Garrido A."/>
        </authorList>
    </citation>
    <scope>NUCLEOTIDE SEQUENCE [LARGE SCALE GENOMIC DNA]</scope>
</reference>
<feature type="compositionally biased region" description="Basic and acidic residues" evidence="4">
    <location>
        <begin position="242"/>
        <end position="260"/>
    </location>
</feature>
<dbReference type="InterPro" id="IPR030184">
    <property type="entry name" value="WAT1-related"/>
</dbReference>
<comment type="caution">
    <text evidence="6">The sequence shown here is derived from an EMBL/GenBank/DDBJ whole genome shotgun (WGS) entry which is preliminary data.</text>
</comment>
<keyword evidence="1 5" id="KW-0812">Transmembrane</keyword>
<dbReference type="AlphaFoldDB" id="A0AAU9RJB0"/>
<evidence type="ECO:0000256" key="1">
    <source>
        <dbReference type="ARBA" id="ARBA00022692"/>
    </source>
</evidence>
<feature type="compositionally biased region" description="Polar residues" evidence="4">
    <location>
        <begin position="267"/>
        <end position="277"/>
    </location>
</feature>
<evidence type="ECO:0000256" key="4">
    <source>
        <dbReference type="SAM" id="MobiDB-lite"/>
    </source>
</evidence>
<keyword evidence="2 5" id="KW-1133">Transmembrane helix</keyword>
<feature type="transmembrane region" description="Helical" evidence="5">
    <location>
        <begin position="66"/>
        <end position="90"/>
    </location>
</feature>
<name>A0AAU9RJB0_THLAR</name>
<evidence type="ECO:0000256" key="3">
    <source>
        <dbReference type="ARBA" id="ARBA00023136"/>
    </source>
</evidence>
<dbReference type="PANTHER" id="PTHR31218">
    <property type="entry name" value="WAT1-RELATED PROTEIN"/>
    <property type="match status" value="1"/>
</dbReference>
<organism evidence="6 7">
    <name type="scientific">Thlaspi arvense</name>
    <name type="common">Field penny-cress</name>
    <dbReference type="NCBI Taxonomy" id="13288"/>
    <lineage>
        <taxon>Eukaryota</taxon>
        <taxon>Viridiplantae</taxon>
        <taxon>Streptophyta</taxon>
        <taxon>Embryophyta</taxon>
        <taxon>Tracheophyta</taxon>
        <taxon>Spermatophyta</taxon>
        <taxon>Magnoliopsida</taxon>
        <taxon>eudicotyledons</taxon>
        <taxon>Gunneridae</taxon>
        <taxon>Pentapetalae</taxon>
        <taxon>rosids</taxon>
        <taxon>malvids</taxon>
        <taxon>Brassicales</taxon>
        <taxon>Brassicaceae</taxon>
        <taxon>Thlaspideae</taxon>
        <taxon>Thlaspi</taxon>
    </lineage>
</organism>
<keyword evidence="7" id="KW-1185">Reference proteome</keyword>
<keyword evidence="3 5" id="KW-0472">Membrane</keyword>
<evidence type="ECO:0008006" key="8">
    <source>
        <dbReference type="Google" id="ProtNLM"/>
    </source>
</evidence>
<sequence>MDCGNKECGHTCKDFGNSCVCRWSDVAFVLPRHEVMGGSSLHWKYADKMGSDNPITTHSNFILGPFLVISSTVAWAVWFVIQIHFFWIYMMGPSPRILIMMGQVQPDLFTAWFWSENKREVFSSLHNHGFDVCLMASFQCAIIGVCVEPKASAWSLSPAIRATSSIYAGTVCNALSFAVMSWCIQRKVPSTSRCSALSCLSSWLFSVGQFFKSVYSSERSMLIIAGLYAVLWGKKREMSPSFDNVKDAEGGQEKQEKTGDLEMQFSGIPNGNFLTKS</sequence>
<dbReference type="GO" id="GO:0016020">
    <property type="term" value="C:membrane"/>
    <property type="evidence" value="ECO:0007669"/>
    <property type="project" value="InterPro"/>
</dbReference>
<dbReference type="GO" id="GO:0022857">
    <property type="term" value="F:transmembrane transporter activity"/>
    <property type="evidence" value="ECO:0007669"/>
    <property type="project" value="InterPro"/>
</dbReference>
<protein>
    <recommendedName>
        <fullName evidence="8">WAT1-related protein</fullName>
    </recommendedName>
</protein>
<dbReference type="EMBL" id="CAJVSB020000065">
    <property type="protein sequence ID" value="CAH2041040.1"/>
    <property type="molecule type" value="Genomic_DNA"/>
</dbReference>
<evidence type="ECO:0000313" key="6">
    <source>
        <dbReference type="EMBL" id="CAH2041040.1"/>
    </source>
</evidence>